<dbReference type="EMBL" id="JBEXPZ010000096">
    <property type="protein sequence ID" value="MET9851060.1"/>
    <property type="molecule type" value="Genomic_DNA"/>
</dbReference>
<dbReference type="Pfam" id="PF00161">
    <property type="entry name" value="RIP"/>
    <property type="match status" value="1"/>
</dbReference>
<dbReference type="RefSeq" id="WP_355404722.1">
    <property type="nucleotide sequence ID" value="NZ_JBEGHN010000001.1"/>
</dbReference>
<feature type="region of interest" description="Disordered" evidence="1">
    <location>
        <begin position="231"/>
        <end position="253"/>
    </location>
</feature>
<comment type="caution">
    <text evidence="2">The sequence shown here is derived from an EMBL/GenBank/DDBJ whole genome shotgun (WGS) entry which is preliminary data.</text>
</comment>
<dbReference type="InterPro" id="IPR016138">
    <property type="entry name" value="Ribosome_inactivat_prot_sub1"/>
</dbReference>
<sequence length="253" mass="26928">MPTSVTIVVALSVLLGFLVIVQGWMGTDDVDLPEVRWQLDGGSGAYLDMLDRLRSLAETSVGGGTTPDVDTRRFADVVISGGDDTPAVHAVVRLSDFRVVRFLVSSAAHDVVLNLASDTPSSDTPSKEDAAGDDWFLGKEDYDDLARIANQSLTDVDLSRLSLERSLRDLGVRDTDRTAQASGMLRYSIAITAASRSRPIADHIAGGMDKGSHVFVTAQQVGLMRGWTGASAVSPSADGNSQGQTRRYGRSGT</sequence>
<evidence type="ECO:0000313" key="3">
    <source>
        <dbReference type="Proteomes" id="UP001550210"/>
    </source>
</evidence>
<dbReference type="InterPro" id="IPR001574">
    <property type="entry name" value="Ribosome_inactivat_prot"/>
</dbReference>
<reference evidence="2 3" key="1">
    <citation type="submission" date="2024-06" db="EMBL/GenBank/DDBJ databases">
        <title>The Natural Products Discovery Center: Release of the First 8490 Sequenced Strains for Exploring Actinobacteria Biosynthetic Diversity.</title>
        <authorList>
            <person name="Kalkreuter E."/>
            <person name="Kautsar S.A."/>
            <person name="Yang D."/>
            <person name="Bader C.D."/>
            <person name="Teijaro C.N."/>
            <person name="Fluegel L."/>
            <person name="Davis C.M."/>
            <person name="Simpson J.R."/>
            <person name="Lauterbach L."/>
            <person name="Steele A.D."/>
            <person name="Gui C."/>
            <person name="Meng S."/>
            <person name="Li G."/>
            <person name="Viehrig K."/>
            <person name="Ye F."/>
            <person name="Su P."/>
            <person name="Kiefer A.F."/>
            <person name="Nichols A."/>
            <person name="Cepeda A.J."/>
            <person name="Yan W."/>
            <person name="Fan B."/>
            <person name="Jiang Y."/>
            <person name="Adhikari A."/>
            <person name="Zheng C.-J."/>
            <person name="Schuster L."/>
            <person name="Cowan T.M."/>
            <person name="Smanski M.J."/>
            <person name="Chevrette M.G."/>
            <person name="De Carvalho L.P.S."/>
            <person name="Shen B."/>
        </authorList>
    </citation>
    <scope>NUCLEOTIDE SEQUENCE [LARGE SCALE GENOMIC DNA]</scope>
    <source>
        <strain evidence="2 3">NPDC006434</strain>
    </source>
</reference>
<protein>
    <submittedName>
        <fullName evidence="2">Ribosome-inactivating family protein</fullName>
    </submittedName>
</protein>
<accession>A0ABV2VDF3</accession>
<feature type="compositionally biased region" description="Polar residues" evidence="1">
    <location>
        <begin position="231"/>
        <end position="245"/>
    </location>
</feature>
<evidence type="ECO:0000256" key="1">
    <source>
        <dbReference type="SAM" id="MobiDB-lite"/>
    </source>
</evidence>
<organism evidence="2 3">
    <name type="scientific">Streptomyces ossamyceticus</name>
    <dbReference type="NCBI Taxonomy" id="249581"/>
    <lineage>
        <taxon>Bacteria</taxon>
        <taxon>Bacillati</taxon>
        <taxon>Actinomycetota</taxon>
        <taxon>Actinomycetes</taxon>
        <taxon>Kitasatosporales</taxon>
        <taxon>Streptomycetaceae</taxon>
        <taxon>Streptomyces</taxon>
    </lineage>
</organism>
<dbReference type="Proteomes" id="UP001550210">
    <property type="component" value="Unassembled WGS sequence"/>
</dbReference>
<evidence type="ECO:0000313" key="2">
    <source>
        <dbReference type="EMBL" id="MET9851060.1"/>
    </source>
</evidence>
<dbReference type="SUPFAM" id="SSF56371">
    <property type="entry name" value="Ribosome inactivating proteins (RIP)"/>
    <property type="match status" value="1"/>
</dbReference>
<proteinExistence type="predicted"/>
<keyword evidence="3" id="KW-1185">Reference proteome</keyword>
<dbReference type="InterPro" id="IPR036041">
    <property type="entry name" value="Ribosome-inact_prot_sf"/>
</dbReference>
<name>A0ABV2VDF3_9ACTN</name>
<gene>
    <name evidence="2" type="ORF">ABZZ21_42295</name>
</gene>
<dbReference type="Gene3D" id="3.40.420.10">
    <property type="entry name" value="Ricin (A subunit), domain 1"/>
    <property type="match status" value="1"/>
</dbReference>